<dbReference type="RefSeq" id="WP_113921384.1">
    <property type="nucleotide sequence ID" value="NZ_RXYD01000008.1"/>
</dbReference>
<evidence type="ECO:0000313" key="1">
    <source>
        <dbReference type="EMBL" id="RBP59924.1"/>
    </source>
</evidence>
<proteinExistence type="predicted"/>
<organism evidence="1 2">
    <name type="scientific">Alkalibaculum bacchi</name>
    <dbReference type="NCBI Taxonomy" id="645887"/>
    <lineage>
        <taxon>Bacteria</taxon>
        <taxon>Bacillati</taxon>
        <taxon>Bacillota</taxon>
        <taxon>Clostridia</taxon>
        <taxon>Eubacteriales</taxon>
        <taxon>Eubacteriaceae</taxon>
        <taxon>Alkalibaculum</taxon>
    </lineage>
</organism>
<gene>
    <name evidence="1" type="ORF">DES36_11719</name>
</gene>
<sequence length="108" mass="12590">MVSDFYKVNIKKLYSLKIYDNYFCNTTIVVNDEGIATLTNICEVYYKWNALKKIYVVDGNVFIETFMRDFIFLARDSLNEILCKEIVDKIKTNTGIQVTTMMPSIIFA</sequence>
<keyword evidence="2" id="KW-1185">Reference proteome</keyword>
<dbReference type="Proteomes" id="UP000253490">
    <property type="component" value="Unassembled WGS sequence"/>
</dbReference>
<evidence type="ECO:0000313" key="2">
    <source>
        <dbReference type="Proteomes" id="UP000253490"/>
    </source>
</evidence>
<accession>A0A366I0V2</accession>
<dbReference type="AlphaFoldDB" id="A0A366I0V2"/>
<protein>
    <submittedName>
        <fullName evidence="1">Uncharacterized protein</fullName>
    </submittedName>
</protein>
<dbReference type="EMBL" id="QNRX01000017">
    <property type="protein sequence ID" value="RBP59924.1"/>
    <property type="molecule type" value="Genomic_DNA"/>
</dbReference>
<reference evidence="1 2" key="1">
    <citation type="submission" date="2018-06" db="EMBL/GenBank/DDBJ databases">
        <title>Genomic Encyclopedia of Type Strains, Phase IV (KMG-IV): sequencing the most valuable type-strain genomes for metagenomic binning, comparative biology and taxonomic classification.</title>
        <authorList>
            <person name="Goeker M."/>
        </authorList>
    </citation>
    <scope>NUCLEOTIDE SEQUENCE [LARGE SCALE GENOMIC DNA]</scope>
    <source>
        <strain evidence="1 2">DSM 22112</strain>
    </source>
</reference>
<comment type="caution">
    <text evidence="1">The sequence shown here is derived from an EMBL/GenBank/DDBJ whole genome shotgun (WGS) entry which is preliminary data.</text>
</comment>
<name>A0A366I0V2_9FIRM</name>